<evidence type="ECO:0000313" key="2">
    <source>
        <dbReference type="RefSeq" id="XP_018021245.2"/>
    </source>
</evidence>
<dbReference type="GeneID" id="108677528"/>
<dbReference type="KEGG" id="hazt:108677528"/>
<reference evidence="2" key="1">
    <citation type="submission" date="2025-08" db="UniProtKB">
        <authorList>
            <consortium name="RefSeq"/>
        </authorList>
    </citation>
    <scope>IDENTIFICATION</scope>
    <source>
        <tissue evidence="2">Whole organism</tissue>
    </source>
</reference>
<organism evidence="1 2">
    <name type="scientific">Hyalella azteca</name>
    <name type="common">Amphipod</name>
    <dbReference type="NCBI Taxonomy" id="294128"/>
    <lineage>
        <taxon>Eukaryota</taxon>
        <taxon>Metazoa</taxon>
        <taxon>Ecdysozoa</taxon>
        <taxon>Arthropoda</taxon>
        <taxon>Crustacea</taxon>
        <taxon>Multicrustacea</taxon>
        <taxon>Malacostraca</taxon>
        <taxon>Eumalacostraca</taxon>
        <taxon>Peracarida</taxon>
        <taxon>Amphipoda</taxon>
        <taxon>Senticaudata</taxon>
        <taxon>Talitrida</taxon>
        <taxon>Talitroidea</taxon>
        <taxon>Hyalellidae</taxon>
        <taxon>Hyalella</taxon>
    </lineage>
</organism>
<dbReference type="InterPro" id="IPR018610">
    <property type="entry name" value="UVSSA"/>
</dbReference>
<dbReference type="GO" id="GO:0000993">
    <property type="term" value="F:RNA polymerase II complex binding"/>
    <property type="evidence" value="ECO:0007669"/>
    <property type="project" value="TreeGrafter"/>
</dbReference>
<dbReference type="AlphaFoldDB" id="A0A8B7P5L6"/>
<feature type="non-terminal residue" evidence="2">
    <location>
        <position position="537"/>
    </location>
</feature>
<accession>A0A8B7P5L6</accession>
<dbReference type="Pfam" id="PF20867">
    <property type="entry name" value="UVSSA_N"/>
    <property type="match status" value="1"/>
</dbReference>
<dbReference type="PANTHER" id="PTHR28670">
    <property type="entry name" value="UV-STIMULATED SCAFFOLD PROTEIN A"/>
    <property type="match status" value="1"/>
</dbReference>
<dbReference type="GO" id="GO:0005694">
    <property type="term" value="C:chromosome"/>
    <property type="evidence" value="ECO:0007669"/>
    <property type="project" value="TreeGrafter"/>
</dbReference>
<name>A0A8B7P5L6_HYAAZ</name>
<evidence type="ECO:0000313" key="1">
    <source>
        <dbReference type="Proteomes" id="UP000694843"/>
    </source>
</evidence>
<sequence length="537" mass="60472">MESNKEMINNIKYLVKKLTTSGKEELNESLFKKLKSICKLSDFYVEKLYEFLFQQFAMKHAEIRYSCFQICDEIFRKSHHFRILTLENFSNLVDLVLGKSPKEPGIKPIEVWKKLKKKAICSIKQWHDKYGHSYHELVLGLEYMMKRKNVDFETMTAMSRQEREQEDERIRTLEMTKSKKIENVRKSLIENEVQLRKDLLSFRNCFKLLIPDVNEFFIPLSDDGMVNDKSSHSSETVTKLPCDVPTPPLSTFDLELPGTTAKFDEVNAAVSSESSEGSTDLYGSDYVRSAGILKDTCIKIDLSAIKQIHETPDNQSVVENLKDLINILSTLWLPKLKSLHQSILPYAESCTEILRQLITLKNSVDSAIELYTSVTIIPLSKKLYKSAANLDHNPRSVSDDEDEDDDFIEVTDDDPRVSNAQHSEAELLGLLDNLATSKLNGWVSDFGAGPSGLAAGNVAVHAGADNYKSKNTKDNQPSNVQCDAKSLTPESFTGKWKPPTLHVNPLAGLNQVWVSRDEEVYSSSLLGSGVLGIATTA</sequence>
<dbReference type="InterPro" id="IPR049408">
    <property type="entry name" value="UVSSA_N_a-solenoid_rpt"/>
</dbReference>
<dbReference type="OMA" id="QFVPEME"/>
<dbReference type="Proteomes" id="UP000694843">
    <property type="component" value="Unplaced"/>
</dbReference>
<protein>
    <submittedName>
        <fullName evidence="2">UV-stimulated scaffold protein A-like</fullName>
    </submittedName>
</protein>
<dbReference type="OrthoDB" id="5594015at2759"/>
<dbReference type="RefSeq" id="XP_018021245.2">
    <property type="nucleotide sequence ID" value="XM_018165756.2"/>
</dbReference>
<dbReference type="GO" id="GO:0006283">
    <property type="term" value="P:transcription-coupled nucleotide-excision repair"/>
    <property type="evidence" value="ECO:0007669"/>
    <property type="project" value="TreeGrafter"/>
</dbReference>
<gene>
    <name evidence="2" type="primary">LOC108677528</name>
</gene>
<keyword evidence="1" id="KW-1185">Reference proteome</keyword>
<proteinExistence type="predicted"/>
<dbReference type="PANTHER" id="PTHR28670:SF1">
    <property type="entry name" value="UV-STIMULATED SCAFFOLD PROTEIN A"/>
    <property type="match status" value="1"/>
</dbReference>
<dbReference type="GO" id="GO:0009411">
    <property type="term" value="P:response to UV"/>
    <property type="evidence" value="ECO:0007669"/>
    <property type="project" value="InterPro"/>
</dbReference>